<dbReference type="Gene3D" id="2.60.40.1820">
    <property type="match status" value="1"/>
</dbReference>
<accession>A0A8J2UAB8</accession>
<dbReference type="Proteomes" id="UP000607559">
    <property type="component" value="Unassembled WGS sequence"/>
</dbReference>
<evidence type="ECO:0000313" key="2">
    <source>
        <dbReference type="Proteomes" id="UP000607559"/>
    </source>
</evidence>
<keyword evidence="2" id="KW-1185">Reference proteome</keyword>
<evidence type="ECO:0000313" key="1">
    <source>
        <dbReference type="EMBL" id="GGA90012.1"/>
    </source>
</evidence>
<proteinExistence type="predicted"/>
<comment type="caution">
    <text evidence="1">The sequence shown here is derived from an EMBL/GenBank/DDBJ whole genome shotgun (WGS) entry which is preliminary data.</text>
</comment>
<reference evidence="1" key="2">
    <citation type="submission" date="2020-09" db="EMBL/GenBank/DDBJ databases">
        <authorList>
            <person name="Sun Q."/>
            <person name="Zhou Y."/>
        </authorList>
    </citation>
    <scope>NUCLEOTIDE SEQUENCE</scope>
    <source>
        <strain evidence="1">CGMCC 1.15448</strain>
    </source>
</reference>
<organism evidence="1 2">
    <name type="scientific">Puia dinghuensis</name>
    <dbReference type="NCBI Taxonomy" id="1792502"/>
    <lineage>
        <taxon>Bacteria</taxon>
        <taxon>Pseudomonadati</taxon>
        <taxon>Bacteroidota</taxon>
        <taxon>Chitinophagia</taxon>
        <taxon>Chitinophagales</taxon>
        <taxon>Chitinophagaceae</taxon>
        <taxon>Puia</taxon>
    </lineage>
</organism>
<dbReference type="EMBL" id="BMJC01000001">
    <property type="protein sequence ID" value="GGA90012.1"/>
    <property type="molecule type" value="Genomic_DNA"/>
</dbReference>
<dbReference type="AlphaFoldDB" id="A0A8J2UAB8"/>
<reference evidence="1" key="1">
    <citation type="journal article" date="2014" name="Int. J. Syst. Evol. Microbiol.">
        <title>Complete genome sequence of Corynebacterium casei LMG S-19264T (=DSM 44701T), isolated from a smear-ripened cheese.</title>
        <authorList>
            <consortium name="US DOE Joint Genome Institute (JGI-PGF)"/>
            <person name="Walter F."/>
            <person name="Albersmeier A."/>
            <person name="Kalinowski J."/>
            <person name="Ruckert C."/>
        </authorList>
    </citation>
    <scope>NUCLEOTIDE SEQUENCE</scope>
    <source>
        <strain evidence="1">CGMCC 1.15448</strain>
    </source>
</reference>
<gene>
    <name evidence="1" type="ORF">GCM10011511_11570</name>
</gene>
<protein>
    <submittedName>
        <fullName evidence="1">Uncharacterized protein</fullName>
    </submittedName>
</protein>
<dbReference type="RefSeq" id="WP_188929435.1">
    <property type="nucleotide sequence ID" value="NZ_BMJC01000001.1"/>
</dbReference>
<sequence>MSDWKKIALAAAGCGVLVYYGRRLARMKANLIITPQVSVQSIGLTGVVLRTDVQIKNPSDSGFSIKFPFVTLLYKDSLLGSSKVVNQNITINAYSEVNIQKILIEIPLSGVLSVASGLLSFLQNKQPVKIIVKTATVVDLGWKRLDYTDTQEIDLKN</sequence>
<name>A0A8J2UAB8_9BACT</name>